<dbReference type="AlphaFoldDB" id="A0A1B8PM19"/>
<accession>A0A1B8PM19</accession>
<evidence type="ECO:0000313" key="2">
    <source>
        <dbReference type="Proteomes" id="UP000092671"/>
    </source>
</evidence>
<reference evidence="1 2" key="1">
    <citation type="submission" date="2016-06" db="EMBL/GenBank/DDBJ databases">
        <title>Draft genome of Moraxella nonliquefaciens CCUG 60284.</title>
        <authorList>
            <person name="Salva-Serra F."/>
            <person name="Engstrom-Jakobsson H."/>
            <person name="Thorell K."/>
            <person name="Gonzales-Siles L."/>
            <person name="Karlsson R."/>
            <person name="Boulund F."/>
            <person name="Engstrand L."/>
            <person name="Kristiansson E."/>
            <person name="Moore E."/>
        </authorList>
    </citation>
    <scope>NUCLEOTIDE SEQUENCE [LARGE SCALE GENOMIC DNA]</scope>
    <source>
        <strain evidence="1 2">CCUG 60284</strain>
    </source>
</reference>
<comment type="caution">
    <text evidence="1">The sequence shown here is derived from an EMBL/GenBank/DDBJ whole genome shotgun (WGS) entry which is preliminary data.</text>
</comment>
<dbReference type="Proteomes" id="UP000092671">
    <property type="component" value="Unassembled WGS sequence"/>
</dbReference>
<proteinExistence type="predicted"/>
<dbReference type="EMBL" id="LZDN01000001">
    <property type="protein sequence ID" value="OBX52130.1"/>
    <property type="molecule type" value="Genomic_DNA"/>
</dbReference>
<name>A0A1B8PM19_MORNO</name>
<protein>
    <submittedName>
        <fullName evidence="1">Uncharacterized protein</fullName>
    </submittedName>
</protein>
<gene>
    <name evidence="1" type="ORF">A9Z60_00070</name>
</gene>
<evidence type="ECO:0000313" key="1">
    <source>
        <dbReference type="EMBL" id="OBX52130.1"/>
    </source>
</evidence>
<dbReference type="RefSeq" id="WP_066890504.1">
    <property type="nucleotide sequence ID" value="NZ_LZDN01000001.1"/>
</dbReference>
<dbReference type="OrthoDB" id="6003236at2"/>
<organism evidence="1 2">
    <name type="scientific">Moraxella nonliquefaciens</name>
    <dbReference type="NCBI Taxonomy" id="478"/>
    <lineage>
        <taxon>Bacteria</taxon>
        <taxon>Pseudomonadati</taxon>
        <taxon>Pseudomonadota</taxon>
        <taxon>Gammaproteobacteria</taxon>
        <taxon>Moraxellales</taxon>
        <taxon>Moraxellaceae</taxon>
        <taxon>Moraxella</taxon>
    </lineage>
</organism>
<sequence length="208" mass="23378">MPNDHQNPYLTLTPSGVMHAFAYATPNDKHKALQTLVSQTHVMSTKEWLHKYSHEWLDEFDEKGWIQHLSQNLPAPNMPLDKFLPYVVASLSGTRKAVIGSNEGFCLARIGYTTDEADRLAVAGADFFDFFVRQHERGLAIAGQAVSLFGDVELLMPTTSFMFLWIDNTGYVLILDGEPLTNNRALVELVWAIKTSGLRFNKSDETSK</sequence>